<comment type="caution">
    <text evidence="2">The sequence shown here is derived from an EMBL/GenBank/DDBJ whole genome shotgun (WGS) entry which is preliminary data.</text>
</comment>
<dbReference type="PROSITE" id="PS50987">
    <property type="entry name" value="HTH_ARSR_2"/>
    <property type="match status" value="1"/>
</dbReference>
<protein>
    <submittedName>
        <fullName evidence="2">Transcriptional regulator</fullName>
    </submittedName>
</protein>
<dbReference type="Proteomes" id="UP000231550">
    <property type="component" value="Unassembled WGS sequence"/>
</dbReference>
<organism evidence="2 3">
    <name type="scientific">Candidatus Portnoybacteria bacterium CG11_big_fil_rev_8_21_14_0_20_44_10</name>
    <dbReference type="NCBI Taxonomy" id="1974818"/>
    <lineage>
        <taxon>Bacteria</taxon>
        <taxon>Candidatus Portnoyibacteriota</taxon>
    </lineage>
</organism>
<evidence type="ECO:0000313" key="2">
    <source>
        <dbReference type="EMBL" id="PIQ74780.1"/>
    </source>
</evidence>
<evidence type="ECO:0000259" key="1">
    <source>
        <dbReference type="PROSITE" id="PS50987"/>
    </source>
</evidence>
<dbReference type="InterPro" id="IPR001845">
    <property type="entry name" value="HTH_ArsR_DNA-bd_dom"/>
</dbReference>
<dbReference type="InterPro" id="IPR036390">
    <property type="entry name" value="WH_DNA-bd_sf"/>
</dbReference>
<dbReference type="SUPFAM" id="SSF81301">
    <property type="entry name" value="Nucleotidyltransferase"/>
    <property type="match status" value="1"/>
</dbReference>
<feature type="domain" description="HTH arsR-type" evidence="1">
    <location>
        <begin position="1"/>
        <end position="90"/>
    </location>
</feature>
<dbReference type="Gene3D" id="1.10.10.10">
    <property type="entry name" value="Winged helix-like DNA-binding domain superfamily/Winged helix DNA-binding domain"/>
    <property type="match status" value="1"/>
</dbReference>
<dbReference type="InterPro" id="IPR036388">
    <property type="entry name" value="WH-like_DNA-bd_sf"/>
</dbReference>
<dbReference type="InterPro" id="IPR043519">
    <property type="entry name" value="NT_sf"/>
</dbReference>
<dbReference type="EMBL" id="PCVN01000005">
    <property type="protein sequence ID" value="PIQ74780.1"/>
    <property type="molecule type" value="Genomic_DNA"/>
</dbReference>
<dbReference type="AlphaFoldDB" id="A0A2H0KRJ5"/>
<gene>
    <name evidence="2" type="ORF">COV85_00240</name>
</gene>
<reference evidence="2 3" key="1">
    <citation type="submission" date="2017-09" db="EMBL/GenBank/DDBJ databases">
        <title>Depth-based differentiation of microbial function through sediment-hosted aquifers and enrichment of novel symbionts in the deep terrestrial subsurface.</title>
        <authorList>
            <person name="Probst A.J."/>
            <person name="Ladd B."/>
            <person name="Jarett J.K."/>
            <person name="Geller-Mcgrath D.E."/>
            <person name="Sieber C.M."/>
            <person name="Emerson J.B."/>
            <person name="Anantharaman K."/>
            <person name="Thomas B.C."/>
            <person name="Malmstrom R."/>
            <person name="Stieglmeier M."/>
            <person name="Klingl A."/>
            <person name="Woyke T."/>
            <person name="Ryan C.M."/>
            <person name="Banfield J.F."/>
        </authorList>
    </citation>
    <scope>NUCLEOTIDE SEQUENCE [LARGE SCALE GENOMIC DNA]</scope>
    <source>
        <strain evidence="2">CG11_big_fil_rev_8_21_14_0_20_44_10</strain>
    </source>
</reference>
<dbReference type="InterPro" id="IPR011991">
    <property type="entry name" value="ArsR-like_HTH"/>
</dbReference>
<dbReference type="SUPFAM" id="SSF46785">
    <property type="entry name" value="Winged helix' DNA-binding domain"/>
    <property type="match status" value="1"/>
</dbReference>
<dbReference type="Gene3D" id="3.30.460.10">
    <property type="entry name" value="Beta Polymerase, domain 2"/>
    <property type="match status" value="1"/>
</dbReference>
<accession>A0A2H0KRJ5</accession>
<proteinExistence type="predicted"/>
<dbReference type="CDD" id="cd05403">
    <property type="entry name" value="NT_KNTase_like"/>
    <property type="match status" value="1"/>
</dbReference>
<name>A0A2H0KRJ5_9BACT</name>
<evidence type="ECO:0000313" key="3">
    <source>
        <dbReference type="Proteomes" id="UP000231550"/>
    </source>
</evidence>
<dbReference type="Pfam" id="PF18765">
    <property type="entry name" value="Polbeta"/>
    <property type="match status" value="1"/>
</dbReference>
<dbReference type="CDD" id="cd00090">
    <property type="entry name" value="HTH_ARSR"/>
    <property type="match status" value="1"/>
</dbReference>
<dbReference type="GO" id="GO:0003700">
    <property type="term" value="F:DNA-binding transcription factor activity"/>
    <property type="evidence" value="ECO:0007669"/>
    <property type="project" value="InterPro"/>
</dbReference>
<dbReference type="InterPro" id="IPR041633">
    <property type="entry name" value="Polbeta"/>
</dbReference>
<sequence length="196" mass="22558">MDIFKLTKSKARQKILQLFFADPDKRYYLRELERILSLPVGNIRRELVSLAEAGLFAREKAGNQVYYFLNKKSFVFEELKKIVSKTIGLEARLRENLRKIAGIRTAFVFGSFAGGKEDSFSDIDLMIIGRIDESALLSKISSLEKELRREINYNIFSPEDFKKGLAQKEVFLEEIIAKPKVFIVGGQDDLENIVKR</sequence>